<organism evidence="1">
    <name type="scientific">Magallana gigas</name>
    <name type="common">Pacific oyster</name>
    <name type="synonym">Crassostrea gigas</name>
    <dbReference type="NCBI Taxonomy" id="29159"/>
    <lineage>
        <taxon>Eukaryota</taxon>
        <taxon>Metazoa</taxon>
        <taxon>Spiralia</taxon>
        <taxon>Lophotrochozoa</taxon>
        <taxon>Mollusca</taxon>
        <taxon>Bivalvia</taxon>
        <taxon>Autobranchia</taxon>
        <taxon>Pteriomorphia</taxon>
        <taxon>Ostreida</taxon>
        <taxon>Ostreoidea</taxon>
        <taxon>Ostreidae</taxon>
        <taxon>Magallana</taxon>
    </lineage>
</organism>
<evidence type="ECO:0000313" key="1">
    <source>
        <dbReference type="EMBL" id="EKC30075.1"/>
    </source>
</evidence>
<reference evidence="1" key="1">
    <citation type="journal article" date="2012" name="Nature">
        <title>The oyster genome reveals stress adaptation and complexity of shell formation.</title>
        <authorList>
            <person name="Zhang G."/>
            <person name="Fang X."/>
            <person name="Guo X."/>
            <person name="Li L."/>
            <person name="Luo R."/>
            <person name="Xu F."/>
            <person name="Yang P."/>
            <person name="Zhang L."/>
            <person name="Wang X."/>
            <person name="Qi H."/>
            <person name="Xiong Z."/>
            <person name="Que H."/>
            <person name="Xie Y."/>
            <person name="Holland P.W."/>
            <person name="Paps J."/>
            <person name="Zhu Y."/>
            <person name="Wu F."/>
            <person name="Chen Y."/>
            <person name="Wang J."/>
            <person name="Peng C."/>
            <person name="Meng J."/>
            <person name="Yang L."/>
            <person name="Liu J."/>
            <person name="Wen B."/>
            <person name="Zhang N."/>
            <person name="Huang Z."/>
            <person name="Zhu Q."/>
            <person name="Feng Y."/>
            <person name="Mount A."/>
            <person name="Hedgecock D."/>
            <person name="Xu Z."/>
            <person name="Liu Y."/>
            <person name="Domazet-Loso T."/>
            <person name="Du Y."/>
            <person name="Sun X."/>
            <person name="Zhang S."/>
            <person name="Liu B."/>
            <person name="Cheng P."/>
            <person name="Jiang X."/>
            <person name="Li J."/>
            <person name="Fan D."/>
            <person name="Wang W."/>
            <person name="Fu W."/>
            <person name="Wang T."/>
            <person name="Wang B."/>
            <person name="Zhang J."/>
            <person name="Peng Z."/>
            <person name="Li Y."/>
            <person name="Li N."/>
            <person name="Wang J."/>
            <person name="Chen M."/>
            <person name="He Y."/>
            <person name="Tan F."/>
            <person name="Song X."/>
            <person name="Zheng Q."/>
            <person name="Huang R."/>
            <person name="Yang H."/>
            <person name="Du X."/>
            <person name="Chen L."/>
            <person name="Yang M."/>
            <person name="Gaffney P.M."/>
            <person name="Wang S."/>
            <person name="Luo L."/>
            <person name="She Z."/>
            <person name="Ming Y."/>
            <person name="Huang W."/>
            <person name="Zhang S."/>
            <person name="Huang B."/>
            <person name="Zhang Y."/>
            <person name="Qu T."/>
            <person name="Ni P."/>
            <person name="Miao G."/>
            <person name="Wang J."/>
            <person name="Wang Q."/>
            <person name="Steinberg C.E."/>
            <person name="Wang H."/>
            <person name="Li N."/>
            <person name="Qian L."/>
            <person name="Zhang G."/>
            <person name="Li Y."/>
            <person name="Yang H."/>
            <person name="Liu X."/>
            <person name="Wang J."/>
            <person name="Yin Y."/>
            <person name="Wang J."/>
        </authorList>
    </citation>
    <scope>NUCLEOTIDE SEQUENCE [LARGE SCALE GENOMIC DNA]</scope>
    <source>
        <strain evidence="1">05x7-T-G4-1.051#20</strain>
    </source>
</reference>
<proteinExistence type="predicted"/>
<sequence length="91" mass="10142">MEPFLYLMASLSHHWDRLLCSEEARTDNRSPPQSAHQLMPGLQGLINDLPTNRQKPNLVVASLRKVSSFKCAVFVCLLLVSLTGVGLMVYS</sequence>
<accession>K1QMM6</accession>
<name>K1QMM6_MAGGI</name>
<dbReference type="HOGENOM" id="CLU_2429172_0_0_1"/>
<dbReference type="AlphaFoldDB" id="K1QMM6"/>
<gene>
    <name evidence="1" type="ORF">CGI_10006503</name>
</gene>
<protein>
    <submittedName>
        <fullName evidence="1">Uncharacterized protein</fullName>
    </submittedName>
</protein>
<dbReference type="InParanoid" id="K1QMM6"/>
<dbReference type="EMBL" id="JH816237">
    <property type="protein sequence ID" value="EKC30075.1"/>
    <property type="molecule type" value="Genomic_DNA"/>
</dbReference>